<evidence type="ECO:0000256" key="3">
    <source>
        <dbReference type="ARBA" id="ARBA00022723"/>
    </source>
</evidence>
<dbReference type="InterPro" id="IPR013785">
    <property type="entry name" value="Aldolase_TIM"/>
</dbReference>
<dbReference type="InterPro" id="IPR050377">
    <property type="entry name" value="Radical_SAM_PqqE_MftC-like"/>
</dbReference>
<dbReference type="GO" id="GO:0046872">
    <property type="term" value="F:metal ion binding"/>
    <property type="evidence" value="ECO:0007669"/>
    <property type="project" value="UniProtKB-KW"/>
</dbReference>
<dbReference type="SFLD" id="SFLDG01067">
    <property type="entry name" value="SPASM/twitch_domain_containing"/>
    <property type="match status" value="1"/>
</dbReference>
<evidence type="ECO:0000313" key="8">
    <source>
        <dbReference type="Proteomes" id="UP000319004"/>
    </source>
</evidence>
<dbReference type="GO" id="GO:0051536">
    <property type="term" value="F:iron-sulfur cluster binding"/>
    <property type="evidence" value="ECO:0007669"/>
    <property type="project" value="UniProtKB-KW"/>
</dbReference>
<proteinExistence type="predicted"/>
<dbReference type="KEGG" id="snep:Enr13x_42250"/>
<sequence>MINCCKVPFETIYLHHGWGSTCCPNWYDAYDKRTDYTQEPQDVWRGAVIESHRREVASGDYSLCQRCPLVADEGMKAPIRGDWEHGPKYVHIADSMTCNLHCWSCRAGRCLSDPLADSESAERFLRRFLEHYRTTIEEVTLLNSGEVFASQRHVRLLNEFDWGTIGIGIITNATLIERKWATVQKIHGSIQRFIVSLDASNEETYSKVRLGGSWDAAVRGMELIRDLGRPLVLHYVISDKNVRDIARFADWAQRWAPERVELIPLARTYARDDWADRDVFRSGHSLNHILQTELATATTIPGVRLLS</sequence>
<feature type="domain" description="Radical SAM core" evidence="6">
    <location>
        <begin position="97"/>
        <end position="252"/>
    </location>
</feature>
<evidence type="ECO:0000256" key="2">
    <source>
        <dbReference type="ARBA" id="ARBA00022691"/>
    </source>
</evidence>
<protein>
    <submittedName>
        <fullName evidence="7">Cyclic pyranopterin monophosphate synthase</fullName>
    </submittedName>
</protein>
<reference evidence="7 8" key="1">
    <citation type="submission" date="2019-03" db="EMBL/GenBank/DDBJ databases">
        <title>Deep-cultivation of Planctomycetes and their phenomic and genomic characterization uncovers novel biology.</title>
        <authorList>
            <person name="Wiegand S."/>
            <person name="Jogler M."/>
            <person name="Boedeker C."/>
            <person name="Pinto D."/>
            <person name="Vollmers J."/>
            <person name="Rivas-Marin E."/>
            <person name="Kohn T."/>
            <person name="Peeters S.H."/>
            <person name="Heuer A."/>
            <person name="Rast P."/>
            <person name="Oberbeckmann S."/>
            <person name="Bunk B."/>
            <person name="Jeske O."/>
            <person name="Meyerdierks A."/>
            <person name="Storesund J.E."/>
            <person name="Kallscheuer N."/>
            <person name="Luecker S."/>
            <person name="Lage O.M."/>
            <person name="Pohl T."/>
            <person name="Merkel B.J."/>
            <person name="Hornburger P."/>
            <person name="Mueller R.-W."/>
            <person name="Bruemmer F."/>
            <person name="Labrenz M."/>
            <person name="Spormann A.M."/>
            <person name="Op den Camp H."/>
            <person name="Overmann J."/>
            <person name="Amann R."/>
            <person name="Jetten M.S.M."/>
            <person name="Mascher T."/>
            <person name="Medema M.H."/>
            <person name="Devos D.P."/>
            <person name="Kaster A.-K."/>
            <person name="Ovreas L."/>
            <person name="Rohde M."/>
            <person name="Galperin M.Y."/>
            <person name="Jogler C."/>
        </authorList>
    </citation>
    <scope>NUCLEOTIDE SEQUENCE [LARGE SCALE GENOMIC DNA]</scope>
    <source>
        <strain evidence="7 8">Enr13</strain>
    </source>
</reference>
<dbReference type="CDD" id="cd01335">
    <property type="entry name" value="Radical_SAM"/>
    <property type="match status" value="1"/>
</dbReference>
<evidence type="ECO:0000256" key="5">
    <source>
        <dbReference type="ARBA" id="ARBA00023014"/>
    </source>
</evidence>
<keyword evidence="8" id="KW-1185">Reference proteome</keyword>
<evidence type="ECO:0000259" key="6">
    <source>
        <dbReference type="Pfam" id="PF04055"/>
    </source>
</evidence>
<organism evidence="7 8">
    <name type="scientific">Stieleria neptunia</name>
    <dbReference type="NCBI Taxonomy" id="2527979"/>
    <lineage>
        <taxon>Bacteria</taxon>
        <taxon>Pseudomonadati</taxon>
        <taxon>Planctomycetota</taxon>
        <taxon>Planctomycetia</taxon>
        <taxon>Pirellulales</taxon>
        <taxon>Pirellulaceae</taxon>
        <taxon>Stieleria</taxon>
    </lineage>
</organism>
<keyword evidence="3" id="KW-0479">Metal-binding</keyword>
<dbReference type="RefSeq" id="WP_197455220.1">
    <property type="nucleotide sequence ID" value="NZ_CP037423.1"/>
</dbReference>
<evidence type="ECO:0000256" key="1">
    <source>
        <dbReference type="ARBA" id="ARBA00001966"/>
    </source>
</evidence>
<dbReference type="InterPro" id="IPR007197">
    <property type="entry name" value="rSAM"/>
</dbReference>
<dbReference type="PANTHER" id="PTHR11228:SF7">
    <property type="entry name" value="PQQA PEPTIDE CYCLASE"/>
    <property type="match status" value="1"/>
</dbReference>
<evidence type="ECO:0000313" key="7">
    <source>
        <dbReference type="EMBL" id="QDV44360.1"/>
    </source>
</evidence>
<dbReference type="SFLD" id="SFLDS00029">
    <property type="entry name" value="Radical_SAM"/>
    <property type="match status" value="1"/>
</dbReference>
<accession>A0A518HU28</accession>
<dbReference type="AlphaFoldDB" id="A0A518HU28"/>
<keyword evidence="4" id="KW-0408">Iron</keyword>
<dbReference type="InterPro" id="IPR058240">
    <property type="entry name" value="rSAM_sf"/>
</dbReference>
<name>A0A518HU28_9BACT</name>
<evidence type="ECO:0000256" key="4">
    <source>
        <dbReference type="ARBA" id="ARBA00023004"/>
    </source>
</evidence>
<dbReference type="SUPFAM" id="SSF102114">
    <property type="entry name" value="Radical SAM enzymes"/>
    <property type="match status" value="1"/>
</dbReference>
<dbReference type="Gene3D" id="3.20.20.70">
    <property type="entry name" value="Aldolase class I"/>
    <property type="match status" value="1"/>
</dbReference>
<dbReference type="Proteomes" id="UP000319004">
    <property type="component" value="Chromosome"/>
</dbReference>
<dbReference type="GO" id="GO:0003824">
    <property type="term" value="F:catalytic activity"/>
    <property type="evidence" value="ECO:0007669"/>
    <property type="project" value="InterPro"/>
</dbReference>
<dbReference type="EMBL" id="CP037423">
    <property type="protein sequence ID" value="QDV44360.1"/>
    <property type="molecule type" value="Genomic_DNA"/>
</dbReference>
<keyword evidence="2" id="KW-0949">S-adenosyl-L-methionine</keyword>
<keyword evidence="5" id="KW-0411">Iron-sulfur</keyword>
<dbReference type="PANTHER" id="PTHR11228">
    <property type="entry name" value="RADICAL SAM DOMAIN PROTEIN"/>
    <property type="match status" value="1"/>
</dbReference>
<comment type="cofactor">
    <cofactor evidence="1">
        <name>[4Fe-4S] cluster</name>
        <dbReference type="ChEBI" id="CHEBI:49883"/>
    </cofactor>
</comment>
<dbReference type="Pfam" id="PF04055">
    <property type="entry name" value="Radical_SAM"/>
    <property type="match status" value="1"/>
</dbReference>
<gene>
    <name evidence="7" type="primary">moaA_2</name>
    <name evidence="7" type="ORF">Enr13x_42250</name>
</gene>